<reference evidence="3" key="1">
    <citation type="journal article" date="2019" name="Int. J. Syst. Evol. Microbiol.">
        <title>The Global Catalogue of Microorganisms (GCM) 10K type strain sequencing project: providing services to taxonomists for standard genome sequencing and annotation.</title>
        <authorList>
            <consortium name="The Broad Institute Genomics Platform"/>
            <consortium name="The Broad Institute Genome Sequencing Center for Infectious Disease"/>
            <person name="Wu L."/>
            <person name="Ma J."/>
        </authorList>
    </citation>
    <scope>NUCLEOTIDE SEQUENCE [LARGE SCALE GENOMIC DNA]</scope>
    <source>
        <strain evidence="3">NBRC 100033</strain>
    </source>
</reference>
<keyword evidence="3" id="KW-1185">Reference proteome</keyword>
<dbReference type="EMBL" id="BSOR01000020">
    <property type="protein sequence ID" value="GLR63864.1"/>
    <property type="molecule type" value="Genomic_DNA"/>
</dbReference>
<name>A0ABQ5ZUL9_9GAMM</name>
<evidence type="ECO:0000313" key="2">
    <source>
        <dbReference type="EMBL" id="GLR63864.1"/>
    </source>
</evidence>
<dbReference type="Proteomes" id="UP001156682">
    <property type="component" value="Unassembled WGS sequence"/>
</dbReference>
<feature type="compositionally biased region" description="Basic residues" evidence="1">
    <location>
        <begin position="1"/>
        <end position="12"/>
    </location>
</feature>
<organism evidence="2 3">
    <name type="scientific">Marinospirillum insulare</name>
    <dbReference type="NCBI Taxonomy" id="217169"/>
    <lineage>
        <taxon>Bacteria</taxon>
        <taxon>Pseudomonadati</taxon>
        <taxon>Pseudomonadota</taxon>
        <taxon>Gammaproteobacteria</taxon>
        <taxon>Oceanospirillales</taxon>
        <taxon>Oceanospirillaceae</taxon>
        <taxon>Marinospirillum</taxon>
    </lineage>
</organism>
<accession>A0ABQ5ZUL9</accession>
<proteinExistence type="predicted"/>
<evidence type="ECO:0000256" key="1">
    <source>
        <dbReference type="SAM" id="MobiDB-lite"/>
    </source>
</evidence>
<gene>
    <name evidence="2" type="ORF">GCM10007878_13010</name>
</gene>
<evidence type="ECO:0000313" key="3">
    <source>
        <dbReference type="Proteomes" id="UP001156682"/>
    </source>
</evidence>
<evidence type="ECO:0008006" key="4">
    <source>
        <dbReference type="Google" id="ProtNLM"/>
    </source>
</evidence>
<feature type="region of interest" description="Disordered" evidence="1">
    <location>
        <begin position="1"/>
        <end position="35"/>
    </location>
</feature>
<dbReference type="RefSeq" id="WP_027850690.1">
    <property type="nucleotide sequence ID" value="NZ_BSOR01000020.1"/>
</dbReference>
<protein>
    <recommendedName>
        <fullName evidence="4">DnaJ domain-containing protein</fullName>
    </recommendedName>
</protein>
<sequence>MKLTTSKKKTKATRSADSSSTERFNKAWERVTNQQKKNDRLRDQIKAFAEQVTNAIEEQEKAHVTTLYKSCEHLLVFYSRKSLALWHREVLIEWIVDYIDTIANNPFATDVNLDALSQKMQAIMEKIHPELFETFQDEAMHEEEHFFDEMADEDDESIFEKLFSDFQDEPGFDDFFRQQEAFEQQVKDDEKALNKLMKGKSINKLFRRIARMLHPDFEQNEEARLEKNRLMSELIEARDNNDITTLFAFYAEYIGKSPLEELGGDLTDATELLNRKYAQLRSQQADILHEDPKAGILYQRFHRKTNKASQREINAHLKKMQQDIDNLTLFRKEVTSLNKLKPYLQMRWEHINEEPW</sequence>
<comment type="caution">
    <text evidence="2">The sequence shown here is derived from an EMBL/GenBank/DDBJ whole genome shotgun (WGS) entry which is preliminary data.</text>
</comment>